<feature type="transmembrane region" description="Helical" evidence="7">
    <location>
        <begin position="74"/>
        <end position="91"/>
    </location>
</feature>
<evidence type="ECO:0000259" key="8">
    <source>
        <dbReference type="PROSITE" id="PS50850"/>
    </source>
</evidence>
<dbReference type="PROSITE" id="PS00216">
    <property type="entry name" value="SUGAR_TRANSPORT_1"/>
    <property type="match status" value="1"/>
</dbReference>
<feature type="transmembrane region" description="Helical" evidence="7">
    <location>
        <begin position="381"/>
        <end position="403"/>
    </location>
</feature>
<keyword evidence="10" id="KW-1185">Reference proteome</keyword>
<dbReference type="PROSITE" id="PS50850">
    <property type="entry name" value="MFS"/>
    <property type="match status" value="1"/>
</dbReference>
<gene>
    <name evidence="9" type="ORF">I532_12124</name>
</gene>
<evidence type="ECO:0000313" key="9">
    <source>
        <dbReference type="EMBL" id="EMT52400.1"/>
    </source>
</evidence>
<dbReference type="Proteomes" id="UP000012081">
    <property type="component" value="Unassembled WGS sequence"/>
</dbReference>
<evidence type="ECO:0000256" key="2">
    <source>
        <dbReference type="ARBA" id="ARBA00022448"/>
    </source>
</evidence>
<feature type="transmembrane region" description="Helical" evidence="7">
    <location>
        <begin position="43"/>
        <end position="62"/>
    </location>
</feature>
<dbReference type="PANTHER" id="PTHR23517:SF3">
    <property type="entry name" value="INTEGRAL MEMBRANE TRANSPORT PROTEIN"/>
    <property type="match status" value="1"/>
</dbReference>
<dbReference type="GO" id="GO:0022857">
    <property type="term" value="F:transmembrane transporter activity"/>
    <property type="evidence" value="ECO:0007669"/>
    <property type="project" value="InterPro"/>
</dbReference>
<reference evidence="9 10" key="1">
    <citation type="submission" date="2013-03" db="EMBL/GenBank/DDBJ databases">
        <title>Assembly of a new bacterial strain Brevibacillus borstelensis AK1.</title>
        <authorList>
            <person name="Rajan I."/>
            <person name="PoliReddy D."/>
            <person name="Sugumar T."/>
            <person name="Rathinam K."/>
            <person name="Alqarawi S."/>
            <person name="Khalil A.B."/>
            <person name="Sivakumar N."/>
        </authorList>
    </citation>
    <scope>NUCLEOTIDE SEQUENCE [LARGE SCALE GENOMIC DNA]</scope>
    <source>
        <strain evidence="9 10">AK1</strain>
    </source>
</reference>
<dbReference type="InterPro" id="IPR020846">
    <property type="entry name" value="MFS_dom"/>
</dbReference>
<evidence type="ECO:0000256" key="7">
    <source>
        <dbReference type="SAM" id="Phobius"/>
    </source>
</evidence>
<dbReference type="InterPro" id="IPR050171">
    <property type="entry name" value="MFS_Transporters"/>
</dbReference>
<dbReference type="AlphaFoldDB" id="M8EA72"/>
<organism evidence="9 10">
    <name type="scientific">Brevibacillus borstelensis AK1</name>
    <dbReference type="NCBI Taxonomy" id="1300222"/>
    <lineage>
        <taxon>Bacteria</taxon>
        <taxon>Bacillati</taxon>
        <taxon>Bacillota</taxon>
        <taxon>Bacilli</taxon>
        <taxon>Bacillales</taxon>
        <taxon>Paenibacillaceae</taxon>
        <taxon>Brevibacillus</taxon>
    </lineage>
</organism>
<comment type="caution">
    <text evidence="9">The sequence shown here is derived from an EMBL/GenBank/DDBJ whole genome shotgun (WGS) entry which is preliminary data.</text>
</comment>
<accession>M8EA72</accession>
<dbReference type="SUPFAM" id="SSF103473">
    <property type="entry name" value="MFS general substrate transporter"/>
    <property type="match status" value="1"/>
</dbReference>
<dbReference type="PATRIC" id="fig|1300222.3.peg.2531"/>
<dbReference type="OrthoDB" id="9793283at2"/>
<evidence type="ECO:0000256" key="5">
    <source>
        <dbReference type="ARBA" id="ARBA00022989"/>
    </source>
</evidence>
<feature type="transmembrane region" description="Helical" evidence="7">
    <location>
        <begin position="260"/>
        <end position="286"/>
    </location>
</feature>
<dbReference type="PANTHER" id="PTHR23517">
    <property type="entry name" value="RESISTANCE PROTEIN MDTM, PUTATIVE-RELATED-RELATED"/>
    <property type="match status" value="1"/>
</dbReference>
<keyword evidence="2" id="KW-0813">Transport</keyword>
<comment type="subcellular location">
    <subcellularLocation>
        <location evidence="1">Cell membrane</location>
        <topology evidence="1">Multi-pass membrane protein</topology>
    </subcellularLocation>
</comment>
<dbReference type="InterPro" id="IPR036259">
    <property type="entry name" value="MFS_trans_sf"/>
</dbReference>
<dbReference type="EMBL" id="APBN01000004">
    <property type="protein sequence ID" value="EMT52400.1"/>
    <property type="molecule type" value="Genomic_DNA"/>
</dbReference>
<evidence type="ECO:0000256" key="3">
    <source>
        <dbReference type="ARBA" id="ARBA00022475"/>
    </source>
</evidence>
<dbReference type="Pfam" id="PF07690">
    <property type="entry name" value="MFS_1"/>
    <property type="match status" value="2"/>
</dbReference>
<feature type="transmembrane region" description="Helical" evidence="7">
    <location>
        <begin position="218"/>
        <end position="240"/>
    </location>
</feature>
<protein>
    <recommendedName>
        <fullName evidence="8">Major facilitator superfamily (MFS) profile domain-containing protein</fullName>
    </recommendedName>
</protein>
<evidence type="ECO:0000313" key="10">
    <source>
        <dbReference type="Proteomes" id="UP000012081"/>
    </source>
</evidence>
<keyword evidence="6 7" id="KW-0472">Membrane</keyword>
<keyword evidence="5 7" id="KW-1133">Transmembrane helix</keyword>
<feature type="transmembrane region" description="Helical" evidence="7">
    <location>
        <begin position="136"/>
        <end position="156"/>
    </location>
</feature>
<dbReference type="InterPro" id="IPR011701">
    <property type="entry name" value="MFS"/>
</dbReference>
<sequence>MYWRSWDLNLKVRLFGELITHTFFWMYFPFMALYFSDVFGKDVAGLLLMVPPLLGIVANLAGGYLADRIGRRKTMLIAIFSSSVMFALFAFSSSPWMTYVAFIGIGMAGSMYWPASSAMVADLTTEDERRVVFATFYTAMNIGVVAGPVLGSIFFVHYRFELLLACTFVEFVYGVLLFFLIRETLPSLIGKAEASPPKRFSLKEQFRSYAVIFTDKPFAIYILAGILVAIAFMQLDLYMALYVKEHVPSQPLVWWGDWSFSIGGTSAFGWLMGLNGLLVVLFTLPVTRWFQHWSDRNSLILSSVLYGFGLFLMAFTNNIWLLFGCMFVLTLGELIRTPVVQSFISKYAPEDARGQYMGASSLQFSIGRFIAPLAIGLSEWLSPLGVFSIILGISLLSALLYVYMFRLIPEGGGIERTSGYRG</sequence>
<dbReference type="InterPro" id="IPR005829">
    <property type="entry name" value="Sugar_transporter_CS"/>
</dbReference>
<name>M8EA72_9BACL</name>
<evidence type="ECO:0000256" key="4">
    <source>
        <dbReference type="ARBA" id="ARBA00022692"/>
    </source>
</evidence>
<feature type="transmembrane region" description="Helical" evidence="7">
    <location>
        <begin position="97"/>
        <end position="115"/>
    </location>
</feature>
<dbReference type="CDD" id="cd17329">
    <property type="entry name" value="MFS_MdtH_MDR_like"/>
    <property type="match status" value="1"/>
</dbReference>
<evidence type="ECO:0000256" key="1">
    <source>
        <dbReference type="ARBA" id="ARBA00004651"/>
    </source>
</evidence>
<dbReference type="GO" id="GO:0005886">
    <property type="term" value="C:plasma membrane"/>
    <property type="evidence" value="ECO:0007669"/>
    <property type="project" value="UniProtKB-SubCell"/>
</dbReference>
<feature type="domain" description="Major facilitator superfamily (MFS) profile" evidence="8">
    <location>
        <begin position="1"/>
        <end position="409"/>
    </location>
</feature>
<dbReference type="STRING" id="1300222.I532_12124"/>
<dbReference type="RefSeq" id="WP_003388506.1">
    <property type="nucleotide sequence ID" value="NZ_APBN01000004.1"/>
</dbReference>
<evidence type="ECO:0000256" key="6">
    <source>
        <dbReference type="ARBA" id="ARBA00023136"/>
    </source>
</evidence>
<proteinExistence type="predicted"/>
<feature type="transmembrane region" description="Helical" evidence="7">
    <location>
        <begin position="12"/>
        <end position="31"/>
    </location>
</feature>
<dbReference type="Gene3D" id="1.20.1250.20">
    <property type="entry name" value="MFS general substrate transporter like domains"/>
    <property type="match status" value="2"/>
</dbReference>
<feature type="transmembrane region" description="Helical" evidence="7">
    <location>
        <begin position="298"/>
        <end position="315"/>
    </location>
</feature>
<keyword evidence="3" id="KW-1003">Cell membrane</keyword>
<keyword evidence="4 7" id="KW-0812">Transmembrane</keyword>
<feature type="transmembrane region" description="Helical" evidence="7">
    <location>
        <begin position="162"/>
        <end position="181"/>
    </location>
</feature>